<dbReference type="AlphaFoldDB" id="A0A8C4T448"/>
<dbReference type="PANTHER" id="PTHR31635">
    <property type="entry name" value="REVERSE TRANSCRIPTASE DOMAIN-CONTAINING PROTEIN-RELATED"/>
    <property type="match status" value="1"/>
</dbReference>
<accession>A0A8C4T448</accession>
<reference evidence="1" key="3">
    <citation type="submission" date="2025-09" db="UniProtKB">
        <authorList>
            <consortium name="Ensembl"/>
        </authorList>
    </citation>
    <scope>IDENTIFICATION</scope>
</reference>
<sequence>TLITVFHYFKLEHGTRQGCPLSPLLFAIAIEPLEVHFRNISGLKINLNKSVLFPVNSLAHNIRLDTFPFIIADQLKCLTSKHKALYQLNFAVCMEKLKQDLHRWSTLHLTLAGRINTVKINILPKLPFLFQSIPIYINKTFFNKATLQRPKAEGGMALPNFQFYCWAAKIQAIKTWTWTQIDEQTQAWSAIEKIIPSVLLYIPFFVPQ</sequence>
<reference evidence="1" key="2">
    <citation type="submission" date="2025-08" db="UniProtKB">
        <authorList>
            <consortium name="Ensembl"/>
        </authorList>
    </citation>
    <scope>IDENTIFICATION</scope>
</reference>
<name>A0A8C4T448_ERPCA</name>
<reference evidence="1" key="1">
    <citation type="submission" date="2021-06" db="EMBL/GenBank/DDBJ databases">
        <authorList>
            <consortium name="Wellcome Sanger Institute Data Sharing"/>
        </authorList>
    </citation>
    <scope>NUCLEOTIDE SEQUENCE [LARGE SCALE GENOMIC DNA]</scope>
</reference>
<proteinExistence type="predicted"/>
<evidence type="ECO:0000313" key="2">
    <source>
        <dbReference type="Proteomes" id="UP000694620"/>
    </source>
</evidence>
<dbReference type="Ensembl" id="ENSECRT00000026477.1">
    <property type="protein sequence ID" value="ENSECRP00000025934.1"/>
    <property type="gene ID" value="ENSECRG00000017521.1"/>
</dbReference>
<dbReference type="Proteomes" id="UP000694620">
    <property type="component" value="Chromosome 11"/>
</dbReference>
<organism evidence="1 2">
    <name type="scientific">Erpetoichthys calabaricus</name>
    <name type="common">Rope fish</name>
    <name type="synonym">Calamoichthys calabaricus</name>
    <dbReference type="NCBI Taxonomy" id="27687"/>
    <lineage>
        <taxon>Eukaryota</taxon>
        <taxon>Metazoa</taxon>
        <taxon>Chordata</taxon>
        <taxon>Craniata</taxon>
        <taxon>Vertebrata</taxon>
        <taxon>Euteleostomi</taxon>
        <taxon>Actinopterygii</taxon>
        <taxon>Polypteriformes</taxon>
        <taxon>Polypteridae</taxon>
        <taxon>Erpetoichthys</taxon>
    </lineage>
</organism>
<keyword evidence="2" id="KW-1185">Reference proteome</keyword>
<evidence type="ECO:0008006" key="3">
    <source>
        <dbReference type="Google" id="ProtNLM"/>
    </source>
</evidence>
<protein>
    <recommendedName>
        <fullName evidence="3">Reverse transcriptase</fullName>
    </recommendedName>
</protein>
<evidence type="ECO:0000313" key="1">
    <source>
        <dbReference type="Ensembl" id="ENSECRP00000025934.1"/>
    </source>
</evidence>
<dbReference type="PANTHER" id="PTHR31635:SF196">
    <property type="entry name" value="REVERSE TRANSCRIPTASE DOMAIN-CONTAINING PROTEIN-RELATED"/>
    <property type="match status" value="1"/>
</dbReference>
<dbReference type="GeneTree" id="ENSGT01150000286925"/>